<dbReference type="PANTHER" id="PTHR31042">
    <property type="entry name" value="CORE-2/I-BRANCHING BETA-1,6-N-ACETYLGLUCOSAMINYLTRANSFERASE FAMILY PROTEIN-RELATED"/>
    <property type="match status" value="1"/>
</dbReference>
<dbReference type="GO" id="GO:0016020">
    <property type="term" value="C:membrane"/>
    <property type="evidence" value="ECO:0007669"/>
    <property type="project" value="UniProtKB-SubCell"/>
</dbReference>
<dbReference type="GO" id="GO:0016757">
    <property type="term" value="F:glycosyltransferase activity"/>
    <property type="evidence" value="ECO:0007669"/>
    <property type="project" value="UniProtKB-KW"/>
</dbReference>
<keyword evidence="4 6" id="KW-0472">Membrane</keyword>
<reference evidence="7 8" key="1">
    <citation type="submission" date="2019-05" db="EMBL/GenBank/DDBJ databases">
        <title>Mikania micrantha, genome provides insights into the molecular mechanism of rapid growth.</title>
        <authorList>
            <person name="Liu B."/>
        </authorList>
    </citation>
    <scope>NUCLEOTIDE SEQUENCE [LARGE SCALE GENOMIC DNA]</scope>
    <source>
        <strain evidence="7">NLD-2019</strain>
        <tissue evidence="7">Leaf</tissue>
    </source>
</reference>
<dbReference type="Pfam" id="PF02485">
    <property type="entry name" value="Branch"/>
    <property type="match status" value="1"/>
</dbReference>
<dbReference type="OrthoDB" id="191334at2759"/>
<evidence type="ECO:0000256" key="6">
    <source>
        <dbReference type="SAM" id="Phobius"/>
    </source>
</evidence>
<dbReference type="InterPro" id="IPR044174">
    <property type="entry name" value="BC10-like"/>
</dbReference>
<evidence type="ECO:0000256" key="1">
    <source>
        <dbReference type="ARBA" id="ARBA00004606"/>
    </source>
</evidence>
<dbReference type="Proteomes" id="UP000326396">
    <property type="component" value="Linkage Group LG7"/>
</dbReference>
<evidence type="ECO:0000313" key="7">
    <source>
        <dbReference type="EMBL" id="KAD3068161.1"/>
    </source>
</evidence>
<dbReference type="AlphaFoldDB" id="A0A5N6M367"/>
<keyword evidence="6" id="KW-0812">Transmembrane</keyword>
<keyword evidence="5" id="KW-0325">Glycoprotein</keyword>
<comment type="caution">
    <text evidence="7">The sequence shown here is derived from an EMBL/GenBank/DDBJ whole genome shotgun (WGS) entry which is preliminary data.</text>
</comment>
<accession>A0A5N6M367</accession>
<gene>
    <name evidence="7" type="ORF">E3N88_36041</name>
</gene>
<protein>
    <submittedName>
        <fullName evidence="7">Uncharacterized protein</fullName>
    </submittedName>
</protein>
<sequence length="403" mass="46856">MKLSKAWRLGPLGMKEMQHMLPQHRHRGQLKKPTWIIVLVSMVCMFLAVAYIYPPQTSSACFIFSASGCQTISSWLPPSVRELSDDEIASRVVISNILNTPPMESKNPKIAFMFLTVGSLPFEKLWDKFFQGHEGRFSVYIHASRKKPVHSSSYFVNREIRSGKVEWGTVSMVEAEKRLLANALKDPDNQHFVLLSDSCVPLRDFDYVYNYLMYTNISFIDSFSDPGPHGSGRYSDHMLPEVEKKYFRKGAQWFTMKRQHALVVMADSLYYSKFRDYCKPGMDGRNCYADEHYLPTFFHMHDPNGIANWSVTHVDWSERKWHPKSYEKKDISEQLLKNITSIMESVHVTSEEKVCTIDIICYLFMWFRQLPVVKLIAFGAEEYIWGRFELIVKKKGKGEKDTM</sequence>
<comment type="subcellular location">
    <subcellularLocation>
        <location evidence="1">Membrane</location>
        <topology evidence="1">Single-pass type II membrane protein</topology>
    </subcellularLocation>
</comment>
<dbReference type="InterPro" id="IPR003406">
    <property type="entry name" value="Glyco_trans_14"/>
</dbReference>
<proteinExistence type="predicted"/>
<organism evidence="7 8">
    <name type="scientific">Mikania micrantha</name>
    <name type="common">bitter vine</name>
    <dbReference type="NCBI Taxonomy" id="192012"/>
    <lineage>
        <taxon>Eukaryota</taxon>
        <taxon>Viridiplantae</taxon>
        <taxon>Streptophyta</taxon>
        <taxon>Embryophyta</taxon>
        <taxon>Tracheophyta</taxon>
        <taxon>Spermatophyta</taxon>
        <taxon>Magnoliopsida</taxon>
        <taxon>eudicotyledons</taxon>
        <taxon>Gunneridae</taxon>
        <taxon>Pentapetalae</taxon>
        <taxon>asterids</taxon>
        <taxon>campanulids</taxon>
        <taxon>Asterales</taxon>
        <taxon>Asteraceae</taxon>
        <taxon>Asteroideae</taxon>
        <taxon>Heliantheae alliance</taxon>
        <taxon>Eupatorieae</taxon>
        <taxon>Mikania</taxon>
    </lineage>
</organism>
<evidence type="ECO:0000256" key="4">
    <source>
        <dbReference type="ARBA" id="ARBA00023136"/>
    </source>
</evidence>
<dbReference type="PANTHER" id="PTHR31042:SF150">
    <property type="entry name" value="OS06G0661900 PROTEIN"/>
    <property type="match status" value="1"/>
</dbReference>
<dbReference type="EMBL" id="SZYD01000017">
    <property type="protein sequence ID" value="KAD3068161.1"/>
    <property type="molecule type" value="Genomic_DNA"/>
</dbReference>
<evidence type="ECO:0000256" key="5">
    <source>
        <dbReference type="ARBA" id="ARBA00023180"/>
    </source>
</evidence>
<name>A0A5N6M367_9ASTR</name>
<keyword evidence="8" id="KW-1185">Reference proteome</keyword>
<feature type="transmembrane region" description="Helical" evidence="6">
    <location>
        <begin position="34"/>
        <end position="53"/>
    </location>
</feature>
<keyword evidence="3" id="KW-0808">Transferase</keyword>
<evidence type="ECO:0000256" key="3">
    <source>
        <dbReference type="ARBA" id="ARBA00022679"/>
    </source>
</evidence>
<evidence type="ECO:0000256" key="2">
    <source>
        <dbReference type="ARBA" id="ARBA00022676"/>
    </source>
</evidence>
<evidence type="ECO:0000313" key="8">
    <source>
        <dbReference type="Proteomes" id="UP000326396"/>
    </source>
</evidence>
<keyword evidence="6" id="KW-1133">Transmembrane helix</keyword>
<keyword evidence="2" id="KW-0328">Glycosyltransferase</keyword>